<organism evidence="1 2">
    <name type="scientific">Persicitalea jodogahamensis</name>
    <dbReference type="NCBI Taxonomy" id="402147"/>
    <lineage>
        <taxon>Bacteria</taxon>
        <taxon>Pseudomonadati</taxon>
        <taxon>Bacteroidota</taxon>
        <taxon>Cytophagia</taxon>
        <taxon>Cytophagales</taxon>
        <taxon>Spirosomataceae</taxon>
        <taxon>Persicitalea</taxon>
    </lineage>
</organism>
<protein>
    <submittedName>
        <fullName evidence="1">Uncharacterized protein</fullName>
    </submittedName>
</protein>
<reference evidence="1 2" key="1">
    <citation type="journal article" date="2014" name="Int. J. Syst. Evol. Microbiol.">
        <title>Complete genome sequence of Corynebacterium casei LMG S-19264T (=DSM 44701T), isolated from a smear-ripened cheese.</title>
        <authorList>
            <consortium name="US DOE Joint Genome Institute (JGI-PGF)"/>
            <person name="Walter F."/>
            <person name="Albersmeier A."/>
            <person name="Kalinowski J."/>
            <person name="Ruckert C."/>
        </authorList>
    </citation>
    <scope>NUCLEOTIDE SEQUENCE [LARGE SCALE GENOMIC DNA]</scope>
    <source>
        <strain evidence="1 2">KCTC 12866</strain>
    </source>
</reference>
<gene>
    <name evidence="1" type="ORF">GCM10007390_39820</name>
</gene>
<evidence type="ECO:0000313" key="2">
    <source>
        <dbReference type="Proteomes" id="UP000598271"/>
    </source>
</evidence>
<dbReference type="Proteomes" id="UP000598271">
    <property type="component" value="Unassembled WGS sequence"/>
</dbReference>
<keyword evidence="2" id="KW-1185">Reference proteome</keyword>
<dbReference type="RefSeq" id="WP_189566493.1">
    <property type="nucleotide sequence ID" value="NZ_BMXF01000004.1"/>
</dbReference>
<dbReference type="EMBL" id="BMXF01000004">
    <property type="protein sequence ID" value="GHB81142.1"/>
    <property type="molecule type" value="Genomic_DNA"/>
</dbReference>
<dbReference type="AlphaFoldDB" id="A0A8J3D6D3"/>
<evidence type="ECO:0000313" key="1">
    <source>
        <dbReference type="EMBL" id="GHB81142.1"/>
    </source>
</evidence>
<proteinExistence type="predicted"/>
<name>A0A8J3D6D3_9BACT</name>
<sequence length="225" mass="25290">MMNTTRDQINLNGMRIPTNGTLWGVASGDKGETVGNTYLDTTWAKGNLKLYEPVLPVGGQSVDTLTGLALRYNVYFDEIEILMNTYNDVKALQGGKVRAFSLEENGIPVTFVNTKMYEAEKVPTGFYEILTSGKITLASHHKTLIKKPTYNAAFEVGSKDTEIMMQEDFYALQKGKARKIKPNKKGILDLMKDKSKQIEAFLKINDLDLKERGNLTTLFERYNSL</sequence>
<accession>A0A8J3D6D3</accession>
<comment type="caution">
    <text evidence="1">The sequence shown here is derived from an EMBL/GenBank/DDBJ whole genome shotgun (WGS) entry which is preliminary data.</text>
</comment>